<dbReference type="Pfam" id="PF00474">
    <property type="entry name" value="SSF"/>
    <property type="match status" value="1"/>
</dbReference>
<organism evidence="13 14">
    <name type="scientific">Alistipes intestinihominis</name>
    <dbReference type="NCBI Taxonomy" id="3133172"/>
    <lineage>
        <taxon>Bacteria</taxon>
        <taxon>Pseudomonadati</taxon>
        <taxon>Bacteroidota</taxon>
        <taxon>Bacteroidia</taxon>
        <taxon>Bacteroidales</taxon>
        <taxon>Rikenellaceae</taxon>
        <taxon>Alistipes</taxon>
    </lineage>
</organism>
<evidence type="ECO:0000256" key="10">
    <source>
        <dbReference type="ARBA" id="ARBA00023201"/>
    </source>
</evidence>
<feature type="transmembrane region" description="Helical" evidence="12">
    <location>
        <begin position="431"/>
        <end position="450"/>
    </location>
</feature>
<evidence type="ECO:0000256" key="5">
    <source>
        <dbReference type="ARBA" id="ARBA00022692"/>
    </source>
</evidence>
<sequence>MTPAAVIAAVLGYIAVLFVVAWVSGRRADNAGFFTGNRRTPWYMAAFAMIGAAMSGVTFISVPGSVAVDSFSYMQMVAGFTVGQLVVAFVLIPTFYRLRVVSLYEYLDDRFGVASHRTGAWFFFISKMLGAALRVYVVCAVMQLLVFSHYGIPFWANALITMLFVWLYTQQGGVKSLIWTDTLKTLCLVASLVLSIVFIMRGLGLSFSDTVREVSASPMSRIFFFDDPASDRYFWKMFAAGIVLLVAMTGLDQDMMQRNLSCATPRDSQKNIVLTAVSQIFVIFLFLVLGVLLYLYMERSGLTPPAKSDQVFSLVAVDGGLPLVVGILFVVGLISSTYSAAGSALTALTTSFTVDILEGTKRCGEERLTRLRKGVHILMALGMAAVILAFEYWADDSVINLVYKVAGYTYGPILGMFAFGMFTRRKVRDRWIPLVAVAAPVLSALVQWWAREAWDYRIGFELLIYNAAFTMIGMSLLVERDEK</sequence>
<feature type="transmembrane region" description="Helical" evidence="12">
    <location>
        <begin position="6"/>
        <end position="23"/>
    </location>
</feature>
<feature type="transmembrane region" description="Helical" evidence="12">
    <location>
        <begin position="375"/>
        <end position="394"/>
    </location>
</feature>
<feature type="transmembrane region" description="Helical" evidence="12">
    <location>
        <begin position="74"/>
        <end position="98"/>
    </location>
</feature>
<keyword evidence="8" id="KW-0406">Ion transport</keyword>
<dbReference type="EMBL" id="JBBMFL010000004">
    <property type="protein sequence ID" value="MEQ2544221.1"/>
    <property type="molecule type" value="Genomic_DNA"/>
</dbReference>
<feature type="transmembrane region" description="Helical" evidence="12">
    <location>
        <begin position="400"/>
        <end position="419"/>
    </location>
</feature>
<evidence type="ECO:0000256" key="4">
    <source>
        <dbReference type="ARBA" id="ARBA00022475"/>
    </source>
</evidence>
<dbReference type="PANTHER" id="PTHR42985:SF47">
    <property type="entry name" value="INTEGRAL MEMBRANE TRANSPORT PROTEIN"/>
    <property type="match status" value="1"/>
</dbReference>
<keyword evidence="7" id="KW-0915">Sodium</keyword>
<proteinExistence type="inferred from homology"/>
<protein>
    <submittedName>
        <fullName evidence="13">Sodium:solute symporter</fullName>
    </submittedName>
</protein>
<feature type="transmembrane region" description="Helical" evidence="12">
    <location>
        <begin position="152"/>
        <end position="169"/>
    </location>
</feature>
<evidence type="ECO:0000256" key="7">
    <source>
        <dbReference type="ARBA" id="ARBA00023053"/>
    </source>
</evidence>
<comment type="similarity">
    <text evidence="2 11">Belongs to the sodium:solute symporter (SSF) (TC 2.A.21) family.</text>
</comment>
<dbReference type="InterPro" id="IPR051163">
    <property type="entry name" value="Sodium:Solute_Symporter_SSF"/>
</dbReference>
<evidence type="ECO:0000256" key="12">
    <source>
        <dbReference type="SAM" id="Phobius"/>
    </source>
</evidence>
<comment type="caution">
    <text evidence="13">The sequence shown here is derived from an EMBL/GenBank/DDBJ whole genome shotgun (WGS) entry which is preliminary data.</text>
</comment>
<feature type="transmembrane region" description="Helical" evidence="12">
    <location>
        <begin position="233"/>
        <end position="251"/>
    </location>
</feature>
<dbReference type="PROSITE" id="PS50283">
    <property type="entry name" value="NA_SOLUT_SYMP_3"/>
    <property type="match status" value="1"/>
</dbReference>
<accession>A0ABV1GUZ9</accession>
<feature type="transmembrane region" description="Helical" evidence="12">
    <location>
        <begin position="272"/>
        <end position="296"/>
    </location>
</feature>
<dbReference type="PANTHER" id="PTHR42985">
    <property type="entry name" value="SODIUM-COUPLED MONOCARBOXYLATE TRANSPORTER"/>
    <property type="match status" value="1"/>
</dbReference>
<keyword evidence="4" id="KW-1003">Cell membrane</keyword>
<feature type="transmembrane region" description="Helical" evidence="12">
    <location>
        <begin position="43"/>
        <end position="62"/>
    </location>
</feature>
<evidence type="ECO:0000256" key="9">
    <source>
        <dbReference type="ARBA" id="ARBA00023136"/>
    </source>
</evidence>
<feature type="transmembrane region" description="Helical" evidence="12">
    <location>
        <begin position="311"/>
        <end position="334"/>
    </location>
</feature>
<evidence type="ECO:0000256" key="11">
    <source>
        <dbReference type="RuleBase" id="RU362091"/>
    </source>
</evidence>
<evidence type="ECO:0000256" key="6">
    <source>
        <dbReference type="ARBA" id="ARBA00022989"/>
    </source>
</evidence>
<evidence type="ECO:0000313" key="13">
    <source>
        <dbReference type="EMBL" id="MEQ2544221.1"/>
    </source>
</evidence>
<evidence type="ECO:0000256" key="8">
    <source>
        <dbReference type="ARBA" id="ARBA00023065"/>
    </source>
</evidence>
<gene>
    <name evidence="13" type="ORF">WMO46_04575</name>
</gene>
<feature type="transmembrane region" description="Helical" evidence="12">
    <location>
        <begin position="462"/>
        <end position="478"/>
    </location>
</feature>
<evidence type="ECO:0000256" key="2">
    <source>
        <dbReference type="ARBA" id="ARBA00006434"/>
    </source>
</evidence>
<name>A0ABV1GUZ9_9BACT</name>
<keyword evidence="3" id="KW-0813">Transport</keyword>
<dbReference type="CDD" id="cd10326">
    <property type="entry name" value="SLC5sbd_NIS-like"/>
    <property type="match status" value="1"/>
</dbReference>
<dbReference type="InterPro" id="IPR038377">
    <property type="entry name" value="Na/Glc_symporter_sf"/>
</dbReference>
<keyword evidence="5 12" id="KW-0812">Transmembrane</keyword>
<dbReference type="Gene3D" id="1.20.1730.10">
    <property type="entry name" value="Sodium/glucose cotransporter"/>
    <property type="match status" value="1"/>
</dbReference>
<keyword evidence="9 12" id="KW-0472">Membrane</keyword>
<keyword evidence="10" id="KW-0739">Sodium transport</keyword>
<evidence type="ECO:0000313" key="14">
    <source>
        <dbReference type="Proteomes" id="UP001460202"/>
    </source>
</evidence>
<dbReference type="RefSeq" id="WP_349093905.1">
    <property type="nucleotide sequence ID" value="NZ_JBBMFL010000004.1"/>
</dbReference>
<feature type="transmembrane region" description="Helical" evidence="12">
    <location>
        <begin position="119"/>
        <end position="146"/>
    </location>
</feature>
<dbReference type="Proteomes" id="UP001460202">
    <property type="component" value="Unassembled WGS sequence"/>
</dbReference>
<reference evidence="13 14" key="1">
    <citation type="submission" date="2024-03" db="EMBL/GenBank/DDBJ databases">
        <title>Human intestinal bacterial collection.</title>
        <authorList>
            <person name="Pauvert C."/>
            <person name="Hitch T.C.A."/>
            <person name="Clavel T."/>
        </authorList>
    </citation>
    <scope>NUCLEOTIDE SEQUENCE [LARGE SCALE GENOMIC DNA]</scope>
    <source>
        <strain evidence="13 14">CLA-KB-H122</strain>
    </source>
</reference>
<keyword evidence="6 12" id="KW-1133">Transmembrane helix</keyword>
<comment type="subcellular location">
    <subcellularLocation>
        <location evidence="1">Cell membrane</location>
        <topology evidence="1">Multi-pass membrane protein</topology>
    </subcellularLocation>
</comment>
<evidence type="ECO:0000256" key="3">
    <source>
        <dbReference type="ARBA" id="ARBA00022448"/>
    </source>
</evidence>
<keyword evidence="14" id="KW-1185">Reference proteome</keyword>
<dbReference type="InterPro" id="IPR001734">
    <property type="entry name" value="Na/solute_symporter"/>
</dbReference>
<evidence type="ECO:0000256" key="1">
    <source>
        <dbReference type="ARBA" id="ARBA00004651"/>
    </source>
</evidence>
<feature type="transmembrane region" description="Helical" evidence="12">
    <location>
        <begin position="181"/>
        <end position="200"/>
    </location>
</feature>